<organism evidence="1">
    <name type="scientific">Siphoviridae sp. ctnR613</name>
    <dbReference type="NCBI Taxonomy" id="2827939"/>
    <lineage>
        <taxon>Viruses</taxon>
        <taxon>Duplodnaviria</taxon>
        <taxon>Heunggongvirae</taxon>
        <taxon>Uroviricota</taxon>
        <taxon>Caudoviricetes</taxon>
    </lineage>
</organism>
<name>A0A8S5SPZ1_9CAUD</name>
<protein>
    <submittedName>
        <fullName evidence="1">Uncharacterized protein</fullName>
    </submittedName>
</protein>
<sequence>MAEKEKEIAEVVIKVSTVNGKDRYEVIARRSNYTEVVASDVSTIEKELQKVVGLCKVLKTPNEEIEEQTQRLLEFVIKKSTEKEKLQNPDFFRKWGVGEFFSKNEYVNHLGLVFKCKQDNNSTYENIPINTPELWDKIVEKADKNINPEYADNYSKAEFYSRDKTYKIGNYVIYYNELYKAIKDVKNGEVPSEKSNYWQLILKNL</sequence>
<dbReference type="EMBL" id="BK032640">
    <property type="protein sequence ID" value="DAF52642.1"/>
    <property type="molecule type" value="Genomic_DNA"/>
</dbReference>
<proteinExistence type="predicted"/>
<accession>A0A8S5SPZ1</accession>
<reference evidence="1" key="1">
    <citation type="journal article" date="2021" name="Proc. Natl. Acad. Sci. U.S.A.">
        <title>A Catalog of Tens of Thousands of Viruses from Human Metagenomes Reveals Hidden Associations with Chronic Diseases.</title>
        <authorList>
            <person name="Tisza M.J."/>
            <person name="Buck C.B."/>
        </authorList>
    </citation>
    <scope>NUCLEOTIDE SEQUENCE</scope>
    <source>
        <strain evidence="1">CtnR613</strain>
    </source>
</reference>
<evidence type="ECO:0000313" key="1">
    <source>
        <dbReference type="EMBL" id="DAF52642.1"/>
    </source>
</evidence>
<dbReference type="Gene3D" id="2.10.10.90">
    <property type="match status" value="1"/>
</dbReference>